<dbReference type="GO" id="GO:0016758">
    <property type="term" value="F:hexosyltransferase activity"/>
    <property type="evidence" value="ECO:0007669"/>
    <property type="project" value="InterPro"/>
</dbReference>
<evidence type="ECO:0000256" key="5">
    <source>
        <dbReference type="ARBA" id="ARBA00022989"/>
    </source>
</evidence>
<feature type="transmembrane region" description="Helical" evidence="9">
    <location>
        <begin position="352"/>
        <end position="372"/>
    </location>
</feature>
<evidence type="ECO:0000256" key="1">
    <source>
        <dbReference type="ARBA" id="ARBA00004651"/>
    </source>
</evidence>
<evidence type="ECO:0000256" key="8">
    <source>
        <dbReference type="SAM" id="MobiDB-lite"/>
    </source>
</evidence>
<keyword evidence="5 9" id="KW-1133">Transmembrane helix</keyword>
<sequence length="442" mass="48821">MLLRGRTCWLVALLALICLVKATDSRRIISGTMSTDFRSFYFAGLGVLGQGNIYDFEYLGTLAIRSGVTERIYPYLYPPPLAFYVSPLTKLGATGASRLWYLLSVILSVVMLMQSMRLAFTLQGAGERWKDSPLPFLALLLFLVLPFDNNLKMGQVNIIVLTCVVVSLVQALAFDRDLLAGFLLAPAVLMKVTPLFLLLFFLLNRRYRTLWGCVVGLVIFTAPTVMVSGGLQSWQHFFGFMGSMSYGKTVPGLFPAASLPNFSVAGCIARLAQSETTVTAVTSVLVLLLGVALLLQHRRLMRKGKGGLLVLPYLIFMIIASPLTYLHHVVLIYPGLLITAWLIMPREKRGSYVLLAVMLGLAFIASTDFPLLYNRLQINGGILSSVNLYALLILFILGLVLPKTRGVTWDECKSARPEQGAPADADGPRPHRHKTRNCENRN</sequence>
<evidence type="ECO:0000256" key="7">
    <source>
        <dbReference type="ARBA" id="ARBA00024033"/>
    </source>
</evidence>
<reference evidence="10 11" key="1">
    <citation type="submission" date="2019-03" db="EMBL/GenBank/DDBJ databases">
        <title>Metabolic potential of uncultured bacteria and archaea associated with petroleum seepage in deep-sea sediments.</title>
        <authorList>
            <person name="Dong X."/>
            <person name="Hubert C."/>
        </authorList>
    </citation>
    <scope>NUCLEOTIDE SEQUENCE [LARGE SCALE GENOMIC DNA]</scope>
    <source>
        <strain evidence="10">E44_bin18</strain>
    </source>
</reference>
<organism evidence="10 11">
    <name type="scientific">candidate division TA06 bacterium</name>
    <dbReference type="NCBI Taxonomy" id="2250710"/>
    <lineage>
        <taxon>Bacteria</taxon>
        <taxon>Bacteria division TA06</taxon>
    </lineage>
</organism>
<protein>
    <submittedName>
        <fullName evidence="10">DUF2029 domain-containing protein</fullName>
    </submittedName>
</protein>
<feature type="region of interest" description="Disordered" evidence="8">
    <location>
        <begin position="414"/>
        <end position="442"/>
    </location>
</feature>
<dbReference type="Pfam" id="PF09594">
    <property type="entry name" value="GT87"/>
    <property type="match status" value="1"/>
</dbReference>
<keyword evidence="6 9" id="KW-0472">Membrane</keyword>
<feature type="transmembrane region" description="Helical" evidence="9">
    <location>
        <begin position="378"/>
        <end position="401"/>
    </location>
</feature>
<keyword evidence="2" id="KW-1003">Cell membrane</keyword>
<feature type="transmembrane region" description="Helical" evidence="9">
    <location>
        <begin position="278"/>
        <end position="295"/>
    </location>
</feature>
<dbReference type="EMBL" id="SOJN01000133">
    <property type="protein sequence ID" value="TET44215.1"/>
    <property type="molecule type" value="Genomic_DNA"/>
</dbReference>
<proteinExistence type="inferred from homology"/>
<feature type="transmembrane region" description="Helical" evidence="9">
    <location>
        <begin position="132"/>
        <end position="147"/>
    </location>
</feature>
<evidence type="ECO:0000256" key="4">
    <source>
        <dbReference type="ARBA" id="ARBA00022692"/>
    </source>
</evidence>
<gene>
    <name evidence="10" type="ORF">E3J62_10910</name>
</gene>
<evidence type="ECO:0000313" key="11">
    <source>
        <dbReference type="Proteomes" id="UP000315525"/>
    </source>
</evidence>
<evidence type="ECO:0000256" key="2">
    <source>
        <dbReference type="ARBA" id="ARBA00022475"/>
    </source>
</evidence>
<comment type="similarity">
    <text evidence="7">Belongs to the glycosyltransferase 87 family.</text>
</comment>
<dbReference type="Proteomes" id="UP000315525">
    <property type="component" value="Unassembled WGS sequence"/>
</dbReference>
<name>A0A523UP59_UNCT6</name>
<evidence type="ECO:0000256" key="9">
    <source>
        <dbReference type="SAM" id="Phobius"/>
    </source>
</evidence>
<comment type="subcellular location">
    <subcellularLocation>
        <location evidence="1">Cell membrane</location>
        <topology evidence="1">Multi-pass membrane protein</topology>
    </subcellularLocation>
</comment>
<evidence type="ECO:0000256" key="3">
    <source>
        <dbReference type="ARBA" id="ARBA00022679"/>
    </source>
</evidence>
<feature type="transmembrane region" description="Helical" evidence="9">
    <location>
        <begin position="181"/>
        <end position="203"/>
    </location>
</feature>
<keyword evidence="4 9" id="KW-0812">Transmembrane</keyword>
<feature type="transmembrane region" description="Helical" evidence="9">
    <location>
        <begin position="209"/>
        <end position="231"/>
    </location>
</feature>
<keyword evidence="3" id="KW-0808">Transferase</keyword>
<dbReference type="AlphaFoldDB" id="A0A523UP59"/>
<feature type="transmembrane region" description="Helical" evidence="9">
    <location>
        <begin position="99"/>
        <end position="120"/>
    </location>
</feature>
<evidence type="ECO:0000313" key="10">
    <source>
        <dbReference type="EMBL" id="TET44215.1"/>
    </source>
</evidence>
<accession>A0A523UP59</accession>
<feature type="transmembrane region" description="Helical" evidence="9">
    <location>
        <begin position="307"/>
        <end position="323"/>
    </location>
</feature>
<evidence type="ECO:0000256" key="6">
    <source>
        <dbReference type="ARBA" id="ARBA00023136"/>
    </source>
</evidence>
<feature type="transmembrane region" description="Helical" evidence="9">
    <location>
        <begin position="153"/>
        <end position="174"/>
    </location>
</feature>
<dbReference type="GO" id="GO:0005886">
    <property type="term" value="C:plasma membrane"/>
    <property type="evidence" value="ECO:0007669"/>
    <property type="project" value="UniProtKB-SubCell"/>
</dbReference>
<comment type="caution">
    <text evidence="10">The sequence shown here is derived from an EMBL/GenBank/DDBJ whole genome shotgun (WGS) entry which is preliminary data.</text>
</comment>
<dbReference type="InterPro" id="IPR018584">
    <property type="entry name" value="GT87"/>
</dbReference>